<dbReference type="EnsemblBacteria" id="ABC24229">
    <property type="protein sequence ID" value="ABC24229"/>
    <property type="gene ID" value="Rru_A3435"/>
</dbReference>
<feature type="domain" description="PD-(D/E)XK endonuclease-like" evidence="2">
    <location>
        <begin position="748"/>
        <end position="986"/>
    </location>
</feature>
<gene>
    <name evidence="3" type="ordered locus">Rru_A3435</name>
</gene>
<dbReference type="PhylomeDB" id="Q2RNR6"/>
<dbReference type="Pfam" id="PF12705">
    <property type="entry name" value="PDDEXK_1"/>
    <property type="match status" value="1"/>
</dbReference>
<keyword evidence="4" id="KW-1185">Reference proteome</keyword>
<dbReference type="Proteomes" id="UP000001929">
    <property type="component" value="Chromosome"/>
</dbReference>
<dbReference type="eggNOG" id="COG2887">
    <property type="taxonomic scope" value="Bacteria"/>
</dbReference>
<sequence>MRPDAVQTIPAGLPFLDTLAAGIVDRLGDRTADPLAATRVTVLLPTRRACRALREAFLRIEGGKAALLPRILPLGDLEEDESAGAGLADGALRPTLDFAPPIAPLERQVLLARLILARDSAKATAGGDSAMTPAQALRLAQDLAGLLDLAQTEHIDLSTVAALVPQTSPLAEHWQLTLDFLALLTSVWPGLLAAHHALDPADHRNKVLDAQAAAWAAHPPAGPVIAAGSTGSVPATAALLATIAHLPQGLVVLPGLDIGLDDESWEALEDSHPQAGMKRLLDTLGLSRQAVRFFSETPPRGAIAAPPARALLVREALRPAATTDRWRRLRESGPSGGEAFARALDGVTLVRAAGPREEAAAIAVMMRGALETPGRTAALITPDRALARRVAAALGRWGLRVDDSAGRPLSQTPVGAFLRLAAQAVADGLGPVALLSLLQHPLAAGGEDPVVFRARLRLLDREVLRGPRPDPGVAGLAQAIKAADDPDMERHLGGWLERLEALAGPFCTLMDSDEPVDVAALIDAHMRFCEGLAEAREGGVEKPGATRLWAGDDGEAAALLGADLTEAAPSLGAIAPRHYPALLDALMDGRAVRPKRDLHSRLFLWGPLEARLQRADLLILGGLNEGGWPAAVDTGPWMSRPMLDQIGLPQPERRIGLAAHDVSQALCAPEVAITRALRVEGTPTVPSRWLTRLDAVIGATGLDKEWAKARQRGDRLLALARSLEQPQGERKPCPAPEPRPPLADRPRRLSVTRIETWMRDPYALYAQFILGLSELDPLEADPGVSDYGTLVHGALEDFVGLYPKDLPGDPEAEIIRLGTLRFAPHMTRPGVRAFWWPRFLRIAHWIAEREIERRPEILEVFAERRAEMTLTGPAGPFILTAKADRIDLRRDGTLAVIDYKTGMLPSKKEVESGLSPQLPLEALLASRGCFPGIAGKPVSDLGFWKLRGDRLGGEIRQAADDPEGVAEAAHKGLSDLITAFDNPDTPYFARPHPDHAPRFNPYQHLARVKEWAEKGDAE</sequence>
<dbReference type="AlphaFoldDB" id="Q2RNR6"/>
<evidence type="ECO:0000259" key="2">
    <source>
        <dbReference type="Pfam" id="PF12705"/>
    </source>
</evidence>
<dbReference type="InterPro" id="IPR014153">
    <property type="entry name" value="Ds_break_AddB"/>
</dbReference>
<dbReference type="PATRIC" id="fig|269796.9.peg.3551"/>
<dbReference type="eggNOG" id="COG3893">
    <property type="taxonomic scope" value="Bacteria"/>
</dbReference>
<evidence type="ECO:0000256" key="1">
    <source>
        <dbReference type="SAM" id="MobiDB-lite"/>
    </source>
</evidence>
<proteinExistence type="predicted"/>
<name>Q2RNR6_RHORT</name>
<dbReference type="NCBIfam" id="TIGR02786">
    <property type="entry name" value="addB_alphas"/>
    <property type="match status" value="1"/>
</dbReference>
<dbReference type="InterPro" id="IPR027417">
    <property type="entry name" value="P-loop_NTPase"/>
</dbReference>
<dbReference type="HOGENOM" id="CLU_012377_0_0_5"/>
<dbReference type="InterPro" id="IPR038726">
    <property type="entry name" value="PDDEXK_AddAB-type"/>
</dbReference>
<dbReference type="RefSeq" id="WP_011391182.1">
    <property type="nucleotide sequence ID" value="NC_007643.1"/>
</dbReference>
<evidence type="ECO:0000313" key="4">
    <source>
        <dbReference type="Proteomes" id="UP000001929"/>
    </source>
</evidence>
<accession>Q2RNR6</accession>
<protein>
    <recommendedName>
        <fullName evidence="2">PD-(D/E)XK endonuclease-like domain-containing protein</fullName>
    </recommendedName>
</protein>
<dbReference type="SUPFAM" id="SSF52540">
    <property type="entry name" value="P-loop containing nucleoside triphosphate hydrolases"/>
    <property type="match status" value="1"/>
</dbReference>
<organism evidence="3 4">
    <name type="scientific">Rhodospirillum rubrum (strain ATCC 11170 / ATH 1.1.1 / DSM 467 / LMG 4362 / NCIMB 8255 / S1)</name>
    <dbReference type="NCBI Taxonomy" id="269796"/>
    <lineage>
        <taxon>Bacteria</taxon>
        <taxon>Pseudomonadati</taxon>
        <taxon>Pseudomonadota</taxon>
        <taxon>Alphaproteobacteria</taxon>
        <taxon>Rhodospirillales</taxon>
        <taxon>Rhodospirillaceae</taxon>
        <taxon>Rhodospirillum</taxon>
    </lineage>
</organism>
<dbReference type="STRING" id="269796.Rru_A3435"/>
<dbReference type="EMBL" id="CP000230">
    <property type="protein sequence ID" value="ABC24229.1"/>
    <property type="molecule type" value="Genomic_DNA"/>
</dbReference>
<dbReference type="KEGG" id="rru:Rru_A3435"/>
<feature type="region of interest" description="Disordered" evidence="1">
    <location>
        <begin position="722"/>
        <end position="746"/>
    </location>
</feature>
<evidence type="ECO:0000313" key="3">
    <source>
        <dbReference type="EMBL" id="ABC24229.1"/>
    </source>
</evidence>
<reference evidence="3 4" key="1">
    <citation type="journal article" date="2011" name="Stand. Genomic Sci.">
        <title>Complete genome sequence of Rhodospirillum rubrum type strain (S1).</title>
        <authorList>
            <person name="Munk A.C."/>
            <person name="Copeland A."/>
            <person name="Lucas S."/>
            <person name="Lapidus A."/>
            <person name="Del Rio T.G."/>
            <person name="Barry K."/>
            <person name="Detter J.C."/>
            <person name="Hammon N."/>
            <person name="Israni S."/>
            <person name="Pitluck S."/>
            <person name="Brettin T."/>
            <person name="Bruce D."/>
            <person name="Han C."/>
            <person name="Tapia R."/>
            <person name="Gilna P."/>
            <person name="Schmutz J."/>
            <person name="Larimer F."/>
            <person name="Land M."/>
            <person name="Kyrpides N.C."/>
            <person name="Mavromatis K."/>
            <person name="Richardson P."/>
            <person name="Rohde M."/>
            <person name="Goker M."/>
            <person name="Klenk H.P."/>
            <person name="Zhang Y."/>
            <person name="Roberts G.P."/>
            <person name="Reslewic S."/>
            <person name="Schwartz D.C."/>
        </authorList>
    </citation>
    <scope>NUCLEOTIDE SEQUENCE [LARGE SCALE GENOMIC DNA]</scope>
    <source>
        <strain evidence="4">ATCC 11170 / ATH 1.1.1 / DSM 467 / LMG 4362 / NCIMB 8255 / S1</strain>
    </source>
</reference>